<evidence type="ECO:0000256" key="1">
    <source>
        <dbReference type="SAM" id="MobiDB-lite"/>
    </source>
</evidence>
<accession>A0A151NKH2</accession>
<protein>
    <submittedName>
        <fullName evidence="2">Uncharacterized protein</fullName>
    </submittedName>
</protein>
<feature type="region of interest" description="Disordered" evidence="1">
    <location>
        <begin position="50"/>
        <end position="85"/>
    </location>
</feature>
<feature type="compositionally biased region" description="Low complexity" evidence="1">
    <location>
        <begin position="116"/>
        <end position="126"/>
    </location>
</feature>
<dbReference type="InterPro" id="IPR027417">
    <property type="entry name" value="P-loop_NTPase"/>
</dbReference>
<evidence type="ECO:0000313" key="2">
    <source>
        <dbReference type="EMBL" id="KYO37179.1"/>
    </source>
</evidence>
<dbReference type="STRING" id="8496.A0A151NKH2"/>
<sequence length="269" mass="29409">MDAWPGRPCKGCKERPLRQPGLVQRVDTEPSVCKRCPWCGRRTTTRVLLGTGKGPARVSGSSSESSDTGEQWPQTAASLRGSRRTPGTGYLAGSCRAWQAGRSACQRTQLASASASSQGSYWSAGAPPDGRAVPGGRADAYQQGRTHYRPGPQAAAWYGGPSTAPCHSSPRSAGPACGSSSWRAGQGERRVFKSRKQYQDLMRAATCIQAFWRGWQARRALCQHHPAALRIQSTFRSRCTRVCLEEAGRPDRDETDEEPDDRWGPPRYR</sequence>
<reference evidence="2 3" key="1">
    <citation type="journal article" date="2012" name="Genome Biol.">
        <title>Sequencing three crocodilian genomes to illuminate the evolution of archosaurs and amniotes.</title>
        <authorList>
            <person name="St John J.A."/>
            <person name="Braun E.L."/>
            <person name="Isberg S.R."/>
            <person name="Miles L.G."/>
            <person name="Chong A.Y."/>
            <person name="Gongora J."/>
            <person name="Dalzell P."/>
            <person name="Moran C."/>
            <person name="Bed'hom B."/>
            <person name="Abzhanov A."/>
            <person name="Burgess S.C."/>
            <person name="Cooksey A.M."/>
            <person name="Castoe T.A."/>
            <person name="Crawford N.G."/>
            <person name="Densmore L.D."/>
            <person name="Drew J.C."/>
            <person name="Edwards S.V."/>
            <person name="Faircloth B.C."/>
            <person name="Fujita M.K."/>
            <person name="Greenwold M.J."/>
            <person name="Hoffmann F.G."/>
            <person name="Howard J.M."/>
            <person name="Iguchi T."/>
            <person name="Janes D.E."/>
            <person name="Khan S.Y."/>
            <person name="Kohno S."/>
            <person name="de Koning A.J."/>
            <person name="Lance S.L."/>
            <person name="McCarthy F.M."/>
            <person name="McCormack J.E."/>
            <person name="Merchant M.E."/>
            <person name="Peterson D.G."/>
            <person name="Pollock D.D."/>
            <person name="Pourmand N."/>
            <person name="Raney B.J."/>
            <person name="Roessler K.A."/>
            <person name="Sanford J.R."/>
            <person name="Sawyer R.H."/>
            <person name="Schmidt C.J."/>
            <person name="Triplett E.W."/>
            <person name="Tuberville T.D."/>
            <person name="Venegas-Anaya M."/>
            <person name="Howard J.T."/>
            <person name="Jarvis E.D."/>
            <person name="Guillette L.J.Jr."/>
            <person name="Glenn T.C."/>
            <person name="Green R.E."/>
            <person name="Ray D.A."/>
        </authorList>
    </citation>
    <scope>NUCLEOTIDE SEQUENCE [LARGE SCALE GENOMIC DNA]</scope>
    <source>
        <strain evidence="2">KSC_2009_1</strain>
    </source>
</reference>
<dbReference type="SMART" id="SM00015">
    <property type="entry name" value="IQ"/>
    <property type="match status" value="2"/>
</dbReference>
<dbReference type="AlphaFoldDB" id="A0A151NKH2"/>
<dbReference type="EMBL" id="AKHW03002803">
    <property type="protein sequence ID" value="KYO37179.1"/>
    <property type="molecule type" value="Genomic_DNA"/>
</dbReference>
<feature type="region of interest" description="Disordered" evidence="1">
    <location>
        <begin position="116"/>
        <end position="183"/>
    </location>
</feature>
<dbReference type="Pfam" id="PF00612">
    <property type="entry name" value="IQ"/>
    <property type="match status" value="1"/>
</dbReference>
<dbReference type="PROSITE" id="PS50096">
    <property type="entry name" value="IQ"/>
    <property type="match status" value="2"/>
</dbReference>
<dbReference type="Proteomes" id="UP000050525">
    <property type="component" value="Unassembled WGS sequence"/>
</dbReference>
<comment type="caution">
    <text evidence="2">The sequence shown here is derived from an EMBL/GenBank/DDBJ whole genome shotgun (WGS) entry which is preliminary data.</text>
</comment>
<evidence type="ECO:0000313" key="3">
    <source>
        <dbReference type="Proteomes" id="UP000050525"/>
    </source>
</evidence>
<organism evidence="2 3">
    <name type="scientific">Alligator mississippiensis</name>
    <name type="common">American alligator</name>
    <dbReference type="NCBI Taxonomy" id="8496"/>
    <lineage>
        <taxon>Eukaryota</taxon>
        <taxon>Metazoa</taxon>
        <taxon>Chordata</taxon>
        <taxon>Craniata</taxon>
        <taxon>Vertebrata</taxon>
        <taxon>Euteleostomi</taxon>
        <taxon>Archelosauria</taxon>
        <taxon>Archosauria</taxon>
        <taxon>Crocodylia</taxon>
        <taxon>Alligatoridae</taxon>
        <taxon>Alligatorinae</taxon>
        <taxon>Alligator</taxon>
    </lineage>
</organism>
<name>A0A151NKH2_ALLMI</name>
<dbReference type="Gene3D" id="1.20.5.190">
    <property type="match status" value="1"/>
</dbReference>
<gene>
    <name evidence="2" type="ORF">Y1Q_0005046</name>
</gene>
<dbReference type="SUPFAM" id="SSF52540">
    <property type="entry name" value="P-loop containing nucleoside triphosphate hydrolases"/>
    <property type="match status" value="1"/>
</dbReference>
<dbReference type="InterPro" id="IPR000048">
    <property type="entry name" value="IQ_motif_EF-hand-BS"/>
</dbReference>
<proteinExistence type="predicted"/>
<feature type="region of interest" description="Disordered" evidence="1">
    <location>
        <begin position="246"/>
        <end position="269"/>
    </location>
</feature>
<feature type="compositionally biased region" description="Polar residues" evidence="1">
    <location>
        <begin position="68"/>
        <end position="77"/>
    </location>
</feature>
<dbReference type="CDD" id="cd23767">
    <property type="entry name" value="IQCD"/>
    <property type="match status" value="1"/>
</dbReference>
<keyword evidence="3" id="KW-1185">Reference proteome</keyword>